<name>A0A1G5DC99_9RHOB</name>
<protein>
    <recommendedName>
        <fullName evidence="1">Glycoside-hydrolase family GH114 TIM-barrel domain-containing protein</fullName>
    </recommendedName>
</protein>
<dbReference type="PANTHER" id="PTHR35882:SF1">
    <property type="match status" value="1"/>
</dbReference>
<reference evidence="2 3" key="1">
    <citation type="submission" date="2016-10" db="EMBL/GenBank/DDBJ databases">
        <authorList>
            <person name="de Groot N.N."/>
        </authorList>
    </citation>
    <scope>NUCLEOTIDE SEQUENCE [LARGE SCALE GENOMIC DNA]</scope>
    <source>
        <strain evidence="2 3">CGMCC 1.8925</strain>
    </source>
</reference>
<dbReference type="PANTHER" id="PTHR35882">
    <property type="entry name" value="PELA"/>
    <property type="match status" value="1"/>
</dbReference>
<sequence>MDLPYLYQLQHADYQSLEAAAFRVAVVDPDDTGLTADQILDLRERQGKILYAYTSIGEAEDYRGYWQPEWRLSPPDFLLAENPEWEGNYRVAFWAPEWRDIVLGRVDDTVAAGYDGVYLDIVDGYEAEEVVRAYPGTSAALRQEMVDFVTLISARAKAADPDFAIIPQNAVGLLSVEESSLGSGPNLGYLAAIDGIGVEDLWYDGDAPAGWTPGDLEMIGIAQRAGKFVLATSYPAQEAAQRDFIDKALAAGLVPFVADRQLTGTIDPVNLGLRERMAGRDIVAPWNDGRRPTRR</sequence>
<dbReference type="PRINTS" id="PR01545">
    <property type="entry name" value="THEMAYE10DUF"/>
</dbReference>
<evidence type="ECO:0000313" key="3">
    <source>
        <dbReference type="Proteomes" id="UP000199502"/>
    </source>
</evidence>
<dbReference type="Gene3D" id="3.20.20.70">
    <property type="entry name" value="Aldolase class I"/>
    <property type="match status" value="1"/>
</dbReference>
<dbReference type="Pfam" id="PF03537">
    <property type="entry name" value="Glyco_hydro_114"/>
    <property type="match status" value="1"/>
</dbReference>
<dbReference type="InterPro" id="IPR017853">
    <property type="entry name" value="GH"/>
</dbReference>
<accession>A0A1G5DC99</accession>
<gene>
    <name evidence="2" type="ORF">SAMN05660710_00751</name>
</gene>
<dbReference type="OrthoDB" id="30037at2"/>
<dbReference type="AlphaFoldDB" id="A0A1G5DC99"/>
<dbReference type="SUPFAM" id="SSF51445">
    <property type="entry name" value="(Trans)glycosidases"/>
    <property type="match status" value="1"/>
</dbReference>
<dbReference type="InterPro" id="IPR016063">
    <property type="entry name" value="TM1410_Glycdase"/>
</dbReference>
<proteinExistence type="predicted"/>
<organism evidence="2 3">
    <name type="scientific">Paracoccus tibetensis</name>
    <dbReference type="NCBI Taxonomy" id="336292"/>
    <lineage>
        <taxon>Bacteria</taxon>
        <taxon>Pseudomonadati</taxon>
        <taxon>Pseudomonadota</taxon>
        <taxon>Alphaproteobacteria</taxon>
        <taxon>Rhodobacterales</taxon>
        <taxon>Paracoccaceae</taxon>
        <taxon>Paracoccus</taxon>
    </lineage>
</organism>
<dbReference type="RefSeq" id="WP_090740410.1">
    <property type="nucleotide sequence ID" value="NZ_FMVT01000002.1"/>
</dbReference>
<dbReference type="Proteomes" id="UP000199502">
    <property type="component" value="Unassembled WGS sequence"/>
</dbReference>
<dbReference type="InterPro" id="IPR013785">
    <property type="entry name" value="Aldolase_TIM"/>
</dbReference>
<evidence type="ECO:0000313" key="2">
    <source>
        <dbReference type="EMBL" id="SCY12335.1"/>
    </source>
</evidence>
<dbReference type="InterPro" id="IPR004352">
    <property type="entry name" value="GH114_TIM-barrel"/>
</dbReference>
<dbReference type="STRING" id="336292.SAMN05660710_00751"/>
<keyword evidence="3" id="KW-1185">Reference proteome</keyword>
<evidence type="ECO:0000259" key="1">
    <source>
        <dbReference type="Pfam" id="PF03537"/>
    </source>
</evidence>
<feature type="domain" description="Glycoside-hydrolase family GH114 TIM-barrel" evidence="1">
    <location>
        <begin position="7"/>
        <end position="263"/>
    </location>
</feature>
<dbReference type="InterPro" id="IPR016062">
    <property type="entry name" value="TM1410-rel"/>
</dbReference>
<dbReference type="NCBIfam" id="TIGR01370">
    <property type="entry name" value="MJ1477/TM1410 family putative glycoside hydrolase"/>
    <property type="match status" value="1"/>
</dbReference>
<dbReference type="EMBL" id="FMVT01000002">
    <property type="protein sequence ID" value="SCY12335.1"/>
    <property type="molecule type" value="Genomic_DNA"/>
</dbReference>